<dbReference type="InterPro" id="IPR029069">
    <property type="entry name" value="HotDog_dom_sf"/>
</dbReference>
<accession>A0A4R4ES69</accession>
<reference evidence="5 6" key="1">
    <citation type="submission" date="2019-03" db="EMBL/GenBank/DDBJ databases">
        <authorList>
            <person name="Kim M.K.M."/>
        </authorList>
    </citation>
    <scope>NUCLEOTIDE SEQUENCE [LARGE SCALE GENOMIC DNA]</scope>
    <source>
        <strain evidence="5 6">18JY21-1</strain>
    </source>
</reference>
<evidence type="ECO:0000256" key="1">
    <source>
        <dbReference type="ARBA" id="ARBA00010458"/>
    </source>
</evidence>
<comment type="similarity">
    <text evidence="1">Belongs to the acyl coenzyme A hydrolase family.</text>
</comment>
<dbReference type="GO" id="GO:0005829">
    <property type="term" value="C:cytosol"/>
    <property type="evidence" value="ECO:0007669"/>
    <property type="project" value="TreeGrafter"/>
</dbReference>
<comment type="caution">
    <text evidence="5">The sequence shown here is derived from an EMBL/GenBank/DDBJ whole genome shotgun (WGS) entry which is preliminary data.</text>
</comment>
<evidence type="ECO:0000313" key="6">
    <source>
        <dbReference type="Proteomes" id="UP000295418"/>
    </source>
</evidence>
<keyword evidence="6" id="KW-1185">Reference proteome</keyword>
<dbReference type="CDD" id="cd03442">
    <property type="entry name" value="BFIT_BACH"/>
    <property type="match status" value="1"/>
</dbReference>
<dbReference type="AlphaFoldDB" id="A0A4R4ES69"/>
<dbReference type="Pfam" id="PF03061">
    <property type="entry name" value="4HBT"/>
    <property type="match status" value="1"/>
</dbReference>
<evidence type="ECO:0000259" key="4">
    <source>
        <dbReference type="PROSITE" id="PS51770"/>
    </source>
</evidence>
<evidence type="ECO:0000256" key="2">
    <source>
        <dbReference type="ARBA" id="ARBA00022801"/>
    </source>
</evidence>
<organism evidence="5 6">
    <name type="scientific">Paenibacillus albiflavus</name>
    <dbReference type="NCBI Taxonomy" id="2545760"/>
    <lineage>
        <taxon>Bacteria</taxon>
        <taxon>Bacillati</taxon>
        <taxon>Bacillota</taxon>
        <taxon>Bacilli</taxon>
        <taxon>Bacillales</taxon>
        <taxon>Paenibacillaceae</taxon>
        <taxon>Paenibacillus</taxon>
    </lineage>
</organism>
<sequence>MEAKTVSQSRSISTDIILPGQTNYHGTVFGGTLLQSVDKVATIAAMRHSQRPVVTASSEAQFISPVGLGEAIELTASVIWTHRSSMEIQVTGIVEDLLTGLKKQAVIVFLTFVGLDDNHKPAQVPEVIPETDEEKRLFKLGESRYHERKLKRAAMQ</sequence>
<dbReference type="Proteomes" id="UP000295418">
    <property type="component" value="Unassembled WGS sequence"/>
</dbReference>
<dbReference type="InterPro" id="IPR040170">
    <property type="entry name" value="Cytosol_ACT"/>
</dbReference>
<dbReference type="GO" id="GO:0006637">
    <property type="term" value="P:acyl-CoA metabolic process"/>
    <property type="evidence" value="ECO:0007669"/>
    <property type="project" value="TreeGrafter"/>
</dbReference>
<feature type="domain" description="HotDog ACOT-type" evidence="4">
    <location>
        <begin position="7"/>
        <end position="118"/>
    </location>
</feature>
<evidence type="ECO:0000256" key="3">
    <source>
        <dbReference type="PROSITE-ProRule" id="PRU01106"/>
    </source>
</evidence>
<keyword evidence="2 3" id="KW-0378">Hydrolase</keyword>
<gene>
    <name evidence="5" type="ORF">E0485_01545</name>
</gene>
<dbReference type="EMBL" id="SKFG01000001">
    <property type="protein sequence ID" value="TCZ81298.1"/>
    <property type="molecule type" value="Genomic_DNA"/>
</dbReference>
<dbReference type="SUPFAM" id="SSF54637">
    <property type="entry name" value="Thioesterase/thiol ester dehydrase-isomerase"/>
    <property type="match status" value="1"/>
</dbReference>
<dbReference type="InterPro" id="IPR006683">
    <property type="entry name" value="Thioestr_dom"/>
</dbReference>
<dbReference type="PANTHER" id="PTHR11049:SF24">
    <property type="entry name" value="CYTOSOLIC ACYL COENZYME A THIOESTER HYDROLASE"/>
    <property type="match status" value="1"/>
</dbReference>
<dbReference type="OrthoDB" id="9791628at2"/>
<dbReference type="PROSITE" id="PS51770">
    <property type="entry name" value="HOTDOG_ACOT"/>
    <property type="match status" value="1"/>
</dbReference>
<dbReference type="Gene3D" id="3.10.129.10">
    <property type="entry name" value="Hotdog Thioesterase"/>
    <property type="match status" value="1"/>
</dbReference>
<protein>
    <submittedName>
        <fullName evidence="5">Acyl-CoA thioesterase</fullName>
    </submittedName>
</protein>
<dbReference type="GO" id="GO:0052816">
    <property type="term" value="F:long-chain fatty acyl-CoA hydrolase activity"/>
    <property type="evidence" value="ECO:0007669"/>
    <property type="project" value="TreeGrafter"/>
</dbReference>
<evidence type="ECO:0000313" key="5">
    <source>
        <dbReference type="EMBL" id="TCZ81298.1"/>
    </source>
</evidence>
<dbReference type="InterPro" id="IPR033120">
    <property type="entry name" value="HOTDOG_ACOT"/>
</dbReference>
<dbReference type="GO" id="GO:0009062">
    <property type="term" value="P:fatty acid catabolic process"/>
    <property type="evidence" value="ECO:0007669"/>
    <property type="project" value="TreeGrafter"/>
</dbReference>
<proteinExistence type="inferred from homology"/>
<name>A0A4R4ES69_9BACL</name>
<dbReference type="PANTHER" id="PTHR11049">
    <property type="entry name" value="ACYL COENZYME A THIOESTER HYDROLASE"/>
    <property type="match status" value="1"/>
</dbReference>